<comment type="caution">
    <text evidence="1">The sequence shown here is derived from an EMBL/GenBank/DDBJ whole genome shotgun (WGS) entry which is preliminary data.</text>
</comment>
<organism evidence="1 2">
    <name type="scientific">Artemisia annua</name>
    <name type="common">Sweet wormwood</name>
    <dbReference type="NCBI Taxonomy" id="35608"/>
    <lineage>
        <taxon>Eukaryota</taxon>
        <taxon>Viridiplantae</taxon>
        <taxon>Streptophyta</taxon>
        <taxon>Embryophyta</taxon>
        <taxon>Tracheophyta</taxon>
        <taxon>Spermatophyta</taxon>
        <taxon>Magnoliopsida</taxon>
        <taxon>eudicotyledons</taxon>
        <taxon>Gunneridae</taxon>
        <taxon>Pentapetalae</taxon>
        <taxon>asterids</taxon>
        <taxon>campanulids</taxon>
        <taxon>Asterales</taxon>
        <taxon>Asteraceae</taxon>
        <taxon>Asteroideae</taxon>
        <taxon>Anthemideae</taxon>
        <taxon>Artemisiinae</taxon>
        <taxon>Artemisia</taxon>
    </lineage>
</organism>
<dbReference type="InterPro" id="IPR027124">
    <property type="entry name" value="Swc5/CFDP1/2"/>
</dbReference>
<dbReference type="Proteomes" id="UP000245207">
    <property type="component" value="Unassembled WGS sequence"/>
</dbReference>
<protein>
    <submittedName>
        <fullName evidence="1">Uncharacterized protein</fullName>
    </submittedName>
</protein>
<evidence type="ECO:0000313" key="1">
    <source>
        <dbReference type="EMBL" id="PWA60844.1"/>
    </source>
</evidence>
<dbReference type="PANTHER" id="PTHR23227:SF67">
    <property type="entry name" value="CRANIOFACIAL DEVELOPMENT PROTEIN 2-LIKE"/>
    <property type="match status" value="1"/>
</dbReference>
<accession>A0A2U1MHZ1</accession>
<dbReference type="InterPro" id="IPR036691">
    <property type="entry name" value="Endo/exonu/phosph_ase_sf"/>
</dbReference>
<name>A0A2U1MHZ1_ARTAN</name>
<gene>
    <name evidence="1" type="ORF">CTI12_AA378710</name>
</gene>
<dbReference type="Gene3D" id="3.60.10.10">
    <property type="entry name" value="Endonuclease/exonuclease/phosphatase"/>
    <property type="match status" value="1"/>
</dbReference>
<dbReference type="AlphaFoldDB" id="A0A2U1MHZ1"/>
<keyword evidence="2" id="KW-1185">Reference proteome</keyword>
<proteinExistence type="predicted"/>
<sequence length="342" mass="37640">MEAKQTDLKAAYSSTEEKISGMQATLENLAADQGSKFATLLEAFNKIQQEFKDDPVLITKLIEFMDSHKATSKVLSGLPDLFKGVDFQAIQSQQASRLIIGGDLNGHIGATADGYAGVHGGFGFGVRNDEGRSILEFATTHDLVVANSFFKKRDVNLITFQSGGHNTQIDYLLVRKSDLRACRDCRVFPGEACSSQHKLLALDTLFERLRPRRVANGLPRILWKNLNGEAAESFRVNVLEGLSTQSEDLTARDADQMWNSIIDIIKEAAKDSLGVASGASRSQLHNRESWWFCEDVQAKVAAKQSSGIDPTVYSSFFFLAAIHLLTHPKSITDQTVRAPTTN</sequence>
<dbReference type="SUPFAM" id="SSF56219">
    <property type="entry name" value="DNase I-like"/>
    <property type="match status" value="1"/>
</dbReference>
<reference evidence="1 2" key="1">
    <citation type="journal article" date="2018" name="Mol. Plant">
        <title>The genome of Artemisia annua provides insight into the evolution of Asteraceae family and artemisinin biosynthesis.</title>
        <authorList>
            <person name="Shen Q."/>
            <person name="Zhang L."/>
            <person name="Liao Z."/>
            <person name="Wang S."/>
            <person name="Yan T."/>
            <person name="Shi P."/>
            <person name="Liu M."/>
            <person name="Fu X."/>
            <person name="Pan Q."/>
            <person name="Wang Y."/>
            <person name="Lv Z."/>
            <person name="Lu X."/>
            <person name="Zhang F."/>
            <person name="Jiang W."/>
            <person name="Ma Y."/>
            <person name="Chen M."/>
            <person name="Hao X."/>
            <person name="Li L."/>
            <person name="Tang Y."/>
            <person name="Lv G."/>
            <person name="Zhou Y."/>
            <person name="Sun X."/>
            <person name="Brodelius P.E."/>
            <person name="Rose J.K.C."/>
            <person name="Tang K."/>
        </authorList>
    </citation>
    <scope>NUCLEOTIDE SEQUENCE [LARGE SCALE GENOMIC DNA]</scope>
    <source>
        <strain evidence="2">cv. Huhao1</strain>
        <tissue evidence="1">Leaf</tissue>
    </source>
</reference>
<dbReference type="PANTHER" id="PTHR23227">
    <property type="entry name" value="BUCENTAUR RELATED"/>
    <property type="match status" value="1"/>
</dbReference>
<dbReference type="STRING" id="35608.A0A2U1MHZ1"/>
<dbReference type="OrthoDB" id="418748at2759"/>
<evidence type="ECO:0000313" key="2">
    <source>
        <dbReference type="Proteomes" id="UP000245207"/>
    </source>
</evidence>
<dbReference type="EMBL" id="PKPP01005243">
    <property type="protein sequence ID" value="PWA60844.1"/>
    <property type="molecule type" value="Genomic_DNA"/>
</dbReference>